<dbReference type="AlphaFoldDB" id="A0A3E0HGU2"/>
<keyword evidence="2" id="KW-1185">Reference proteome</keyword>
<gene>
    <name evidence="1" type="ORF">C7448_11068</name>
</gene>
<evidence type="ECO:0000313" key="2">
    <source>
        <dbReference type="Proteomes" id="UP000256884"/>
    </source>
</evidence>
<reference evidence="1 2" key="1">
    <citation type="submission" date="2018-08" db="EMBL/GenBank/DDBJ databases">
        <title>Genomic Encyclopedia of Type Strains, Phase IV (KMG-IV): sequencing the most valuable type-strain genomes for metagenomic binning, comparative biology and taxonomic classification.</title>
        <authorList>
            <person name="Goeker M."/>
        </authorList>
    </citation>
    <scope>NUCLEOTIDE SEQUENCE [LARGE SCALE GENOMIC DNA]</scope>
    <source>
        <strain evidence="1 2">DSM 18841</strain>
    </source>
</reference>
<dbReference type="EMBL" id="QUNS01000010">
    <property type="protein sequence ID" value="REH45040.1"/>
    <property type="molecule type" value="Genomic_DNA"/>
</dbReference>
<proteinExistence type="predicted"/>
<protein>
    <submittedName>
        <fullName evidence="1">Uncharacterized protein</fullName>
    </submittedName>
</protein>
<dbReference type="Proteomes" id="UP000256884">
    <property type="component" value="Unassembled WGS sequence"/>
</dbReference>
<organism evidence="1 2">
    <name type="scientific">Tenacibaculum gallaicum</name>
    <dbReference type="NCBI Taxonomy" id="561505"/>
    <lineage>
        <taxon>Bacteria</taxon>
        <taxon>Pseudomonadati</taxon>
        <taxon>Bacteroidota</taxon>
        <taxon>Flavobacteriia</taxon>
        <taxon>Flavobacteriales</taxon>
        <taxon>Flavobacteriaceae</taxon>
        <taxon>Tenacibaculum</taxon>
    </lineage>
</organism>
<name>A0A3E0HGU2_9FLAO</name>
<sequence>MSLSVQGIINPRNFSIMKKQILNLGKSLKKSEQRLINGGTGCVIYTPVECFACGGFSLPNGCCLGSYETHACLGEDVPQ</sequence>
<evidence type="ECO:0000313" key="1">
    <source>
        <dbReference type="EMBL" id="REH45040.1"/>
    </source>
</evidence>
<comment type="caution">
    <text evidence="1">The sequence shown here is derived from an EMBL/GenBank/DDBJ whole genome shotgun (WGS) entry which is preliminary data.</text>
</comment>
<accession>A0A3E0HGU2</accession>